<dbReference type="SMART" id="SM00355">
    <property type="entry name" value="ZnF_C2H2"/>
    <property type="match status" value="2"/>
</dbReference>
<feature type="domain" description="C2H2-type" evidence="1">
    <location>
        <begin position="299"/>
        <end position="320"/>
    </location>
</feature>
<feature type="domain" description="C2H2-type" evidence="1">
    <location>
        <begin position="257"/>
        <end position="278"/>
    </location>
</feature>
<gene>
    <name evidence="2" type="ORF">MNOR_LOCUS5162</name>
</gene>
<name>A0AAV2PWE7_MEGNR</name>
<comment type="caution">
    <text evidence="2">The sequence shown here is derived from an EMBL/GenBank/DDBJ whole genome shotgun (WGS) entry which is preliminary data.</text>
</comment>
<dbReference type="InterPro" id="IPR013087">
    <property type="entry name" value="Znf_C2H2_type"/>
</dbReference>
<sequence length="354" mass="39439">MYVIQPSGMSSAGLTAARVPVITSSLGMKHSEPEAAPRTTKLRRRSDHDVLSVLRHTQSAAVVLSRPTMPLVESSARPRALSTGTPSQHDAIYQQTYIRQRIEQHQQRKLLHIQKRRMQSPKKDTSSVYVNIPAPVNSTAANPVYVNIPPPLALRSRAAEPLSPSNIAPRVPRTSYIEIWSDNEDKENMKPSDIERFNGGGKLSRTPLSRKSGYVQMTTPYIRSPKLAMSPTTQAALEDMATKLAEYAGHVPRNIYCPLCPRYFGYEKCLGKHIQEQHKEELNAMVEGRGATGVQLQSCPICQARFFNPSVLPKHLIDFHRPSVVEILEKNNCILSDCTGIQCPFCPKKVSHGK</sequence>
<protein>
    <recommendedName>
        <fullName evidence="1">C2H2-type domain-containing protein</fullName>
    </recommendedName>
</protein>
<organism evidence="2 3">
    <name type="scientific">Meganyctiphanes norvegica</name>
    <name type="common">Northern krill</name>
    <name type="synonym">Thysanopoda norvegica</name>
    <dbReference type="NCBI Taxonomy" id="48144"/>
    <lineage>
        <taxon>Eukaryota</taxon>
        <taxon>Metazoa</taxon>
        <taxon>Ecdysozoa</taxon>
        <taxon>Arthropoda</taxon>
        <taxon>Crustacea</taxon>
        <taxon>Multicrustacea</taxon>
        <taxon>Malacostraca</taxon>
        <taxon>Eumalacostraca</taxon>
        <taxon>Eucarida</taxon>
        <taxon>Euphausiacea</taxon>
        <taxon>Euphausiidae</taxon>
        <taxon>Meganyctiphanes</taxon>
    </lineage>
</organism>
<dbReference type="AlphaFoldDB" id="A0AAV2PWE7"/>
<evidence type="ECO:0000313" key="2">
    <source>
        <dbReference type="EMBL" id="CAL4065915.1"/>
    </source>
</evidence>
<dbReference type="EMBL" id="CAXKWB010001959">
    <property type="protein sequence ID" value="CAL4065915.1"/>
    <property type="molecule type" value="Genomic_DNA"/>
</dbReference>
<accession>A0AAV2PWE7</accession>
<evidence type="ECO:0000259" key="1">
    <source>
        <dbReference type="PROSITE" id="PS00028"/>
    </source>
</evidence>
<feature type="non-terminal residue" evidence="2">
    <location>
        <position position="354"/>
    </location>
</feature>
<reference evidence="2 3" key="1">
    <citation type="submission" date="2024-05" db="EMBL/GenBank/DDBJ databases">
        <authorList>
            <person name="Wallberg A."/>
        </authorList>
    </citation>
    <scope>NUCLEOTIDE SEQUENCE [LARGE SCALE GENOMIC DNA]</scope>
</reference>
<dbReference type="Gene3D" id="3.30.160.60">
    <property type="entry name" value="Classic Zinc Finger"/>
    <property type="match status" value="1"/>
</dbReference>
<proteinExistence type="predicted"/>
<evidence type="ECO:0000313" key="3">
    <source>
        <dbReference type="Proteomes" id="UP001497623"/>
    </source>
</evidence>
<keyword evidence="3" id="KW-1185">Reference proteome</keyword>
<dbReference type="PROSITE" id="PS00028">
    <property type="entry name" value="ZINC_FINGER_C2H2_1"/>
    <property type="match status" value="2"/>
</dbReference>
<dbReference type="Proteomes" id="UP001497623">
    <property type="component" value="Unassembled WGS sequence"/>
</dbReference>